<feature type="non-terminal residue" evidence="1">
    <location>
        <position position="32"/>
    </location>
</feature>
<organism evidence="1">
    <name type="scientific">marine metagenome</name>
    <dbReference type="NCBI Taxonomy" id="408172"/>
    <lineage>
        <taxon>unclassified sequences</taxon>
        <taxon>metagenomes</taxon>
        <taxon>ecological metagenomes</taxon>
    </lineage>
</organism>
<dbReference type="AlphaFoldDB" id="A0A383CIS8"/>
<sequence length="32" mass="3563">VGTSNVYYKLEGRYSVRIAIASYGQETSSFSE</sequence>
<name>A0A383CIS8_9ZZZZ</name>
<evidence type="ECO:0000313" key="1">
    <source>
        <dbReference type="EMBL" id="SVE31969.1"/>
    </source>
</evidence>
<feature type="non-terminal residue" evidence="1">
    <location>
        <position position="1"/>
    </location>
</feature>
<reference evidence="1" key="1">
    <citation type="submission" date="2018-05" db="EMBL/GenBank/DDBJ databases">
        <authorList>
            <person name="Lanie J.A."/>
            <person name="Ng W.-L."/>
            <person name="Kazmierczak K.M."/>
            <person name="Andrzejewski T.M."/>
            <person name="Davidsen T.M."/>
            <person name="Wayne K.J."/>
            <person name="Tettelin H."/>
            <person name="Glass J.I."/>
            <person name="Rusch D."/>
            <person name="Podicherti R."/>
            <person name="Tsui H.-C.T."/>
            <person name="Winkler M.E."/>
        </authorList>
    </citation>
    <scope>NUCLEOTIDE SEQUENCE</scope>
</reference>
<protein>
    <submittedName>
        <fullName evidence="1">Uncharacterized protein</fullName>
    </submittedName>
</protein>
<accession>A0A383CIS8</accession>
<gene>
    <name evidence="1" type="ORF">METZ01_LOCUS484823</name>
</gene>
<proteinExistence type="predicted"/>
<dbReference type="EMBL" id="UINC01209103">
    <property type="protein sequence ID" value="SVE31969.1"/>
    <property type="molecule type" value="Genomic_DNA"/>
</dbReference>